<accession>A0A5J4ZAR0</accession>
<evidence type="ECO:0000256" key="8">
    <source>
        <dbReference type="SAM" id="MobiDB-lite"/>
    </source>
</evidence>
<gene>
    <name evidence="10" type="ORF">FVE85_7302</name>
</gene>
<keyword evidence="5 9" id="KW-0812">Transmembrane</keyword>
<evidence type="ECO:0000256" key="9">
    <source>
        <dbReference type="SAM" id="Phobius"/>
    </source>
</evidence>
<feature type="transmembrane region" description="Helical" evidence="9">
    <location>
        <begin position="113"/>
        <end position="134"/>
    </location>
</feature>
<keyword evidence="7 9" id="KW-0472">Membrane</keyword>
<evidence type="ECO:0000313" key="10">
    <source>
        <dbReference type="EMBL" id="KAA8499717.1"/>
    </source>
</evidence>
<keyword evidence="4" id="KW-0808">Transferase</keyword>
<evidence type="ECO:0008006" key="12">
    <source>
        <dbReference type="Google" id="ProtNLM"/>
    </source>
</evidence>
<keyword evidence="11" id="KW-1185">Reference proteome</keyword>
<keyword evidence="6 9" id="KW-1133">Transmembrane helix</keyword>
<comment type="similarity">
    <text evidence="2">Belongs to the glycosyltransferase 92 family.</text>
</comment>
<evidence type="ECO:0000256" key="4">
    <source>
        <dbReference type="ARBA" id="ARBA00022679"/>
    </source>
</evidence>
<feature type="region of interest" description="Disordered" evidence="8">
    <location>
        <begin position="1"/>
        <end position="68"/>
    </location>
</feature>
<evidence type="ECO:0000256" key="3">
    <source>
        <dbReference type="ARBA" id="ARBA00022676"/>
    </source>
</evidence>
<comment type="caution">
    <text evidence="10">The sequence shown here is derived from an EMBL/GenBank/DDBJ whole genome shotgun (WGS) entry which is preliminary data.</text>
</comment>
<evidence type="ECO:0000256" key="5">
    <source>
        <dbReference type="ARBA" id="ARBA00022692"/>
    </source>
</evidence>
<feature type="compositionally biased region" description="Low complexity" evidence="8">
    <location>
        <begin position="56"/>
        <end position="68"/>
    </location>
</feature>
<dbReference type="PANTHER" id="PTHR21461">
    <property type="entry name" value="GLYCOSYLTRANSFERASE FAMILY 92 PROTEIN"/>
    <property type="match status" value="1"/>
</dbReference>
<dbReference type="GO" id="GO:0016757">
    <property type="term" value="F:glycosyltransferase activity"/>
    <property type="evidence" value="ECO:0007669"/>
    <property type="project" value="UniProtKB-KW"/>
</dbReference>
<dbReference type="EMBL" id="VRMN01000001">
    <property type="protein sequence ID" value="KAA8499717.1"/>
    <property type="molecule type" value="Genomic_DNA"/>
</dbReference>
<name>A0A5J4ZAR0_PORPP</name>
<evidence type="ECO:0000256" key="1">
    <source>
        <dbReference type="ARBA" id="ARBA00004167"/>
    </source>
</evidence>
<dbReference type="PANTHER" id="PTHR21461:SF69">
    <property type="entry name" value="GLYCOSYLTRANSFERASE FAMILY 92 PROTEIN"/>
    <property type="match status" value="1"/>
</dbReference>
<organism evidence="10 11">
    <name type="scientific">Porphyridium purpureum</name>
    <name type="common">Red alga</name>
    <name type="synonym">Porphyridium cruentum</name>
    <dbReference type="NCBI Taxonomy" id="35688"/>
    <lineage>
        <taxon>Eukaryota</taxon>
        <taxon>Rhodophyta</taxon>
        <taxon>Bangiophyceae</taxon>
        <taxon>Porphyridiales</taxon>
        <taxon>Porphyridiaceae</taxon>
        <taxon>Porphyridium</taxon>
    </lineage>
</organism>
<sequence length="650" mass="72610">MPRPLGRVPQSRLDRRVGLPRSAPLTSPRAMSPVTPATDTRRRERDMSPETQPNKSPSSDSTSTGSSVSSCMQYLSHLLFGMSQVKGDDKDDDEERQQKFSTSRAGSLLSKAWFPYVLTAGYFLLFLAAVTLSFPNVTSFLRNVCWYLAIYVHTLRNSGAIILRQAADMQFVWWSGAFYQIACSSSFSLIAAEPLVFFPETGVKVNLVNAYVVQGDLHLQLWFSSLPSTPATDDSALWRALNDEVVTVGFYPSADKDGDDPIECHPVSPVSKGDAVGRLIAFTCATSVHSLASADDLNEQTGTIMIRNTERLSSPEGGHPNPIPKHVIEPASIRACAWDPDIGHTPLETASAGKLRHALVTLVRLSYHRKEAAHSIRPTEHSLLLEWTQYHLALGISHIFVYVDGERAEAAAVLHEFVNAGLVSVISTRRIEIPSFSIEAGGRVQPRNLKYLHQHVVFSAHVDRYKELFAFQAILDIDEFIYINPELQNEEHDVKENNESLLDSLLVHLSPQWVTSCSTPEFRLRWQYLFALDETPDSAESSAQEVEAPRPPHITSVYRKRGTEVAKPFRSDSKALFDSRAITAYADTHGLQRRNRRDCSTSASDVYVDPVVAHAVHFRARPRNDHQDALEEPVLVNYMHDLSRRIVQAE</sequence>
<comment type="subcellular location">
    <subcellularLocation>
        <location evidence="1">Membrane</location>
        <topology evidence="1">Single-pass membrane protein</topology>
    </subcellularLocation>
</comment>
<reference evidence="11" key="1">
    <citation type="journal article" date="2019" name="Nat. Commun.">
        <title>Expansion of phycobilisome linker gene families in mesophilic red algae.</title>
        <authorList>
            <person name="Lee J."/>
            <person name="Kim D."/>
            <person name="Bhattacharya D."/>
            <person name="Yoon H.S."/>
        </authorList>
    </citation>
    <scope>NUCLEOTIDE SEQUENCE [LARGE SCALE GENOMIC DNA]</scope>
    <source>
        <strain evidence="11">CCMP 1328</strain>
    </source>
</reference>
<proteinExistence type="inferred from homology"/>
<feature type="compositionally biased region" description="Basic and acidic residues" evidence="8">
    <location>
        <begin position="39"/>
        <end position="48"/>
    </location>
</feature>
<dbReference type="InterPro" id="IPR008166">
    <property type="entry name" value="Glyco_transf_92"/>
</dbReference>
<dbReference type="GO" id="GO:0016020">
    <property type="term" value="C:membrane"/>
    <property type="evidence" value="ECO:0007669"/>
    <property type="project" value="UniProtKB-SubCell"/>
</dbReference>
<protein>
    <recommendedName>
        <fullName evidence="12">Glycosyltransferase family 92 protein</fullName>
    </recommendedName>
</protein>
<dbReference type="OrthoDB" id="2526284at2759"/>
<dbReference type="GO" id="GO:0005737">
    <property type="term" value="C:cytoplasm"/>
    <property type="evidence" value="ECO:0007669"/>
    <property type="project" value="TreeGrafter"/>
</dbReference>
<keyword evidence="3" id="KW-0328">Glycosyltransferase</keyword>
<dbReference type="Proteomes" id="UP000324585">
    <property type="component" value="Unassembled WGS sequence"/>
</dbReference>
<dbReference type="Pfam" id="PF01697">
    <property type="entry name" value="Glyco_transf_92"/>
    <property type="match status" value="1"/>
</dbReference>
<dbReference type="AlphaFoldDB" id="A0A5J4ZAR0"/>
<evidence type="ECO:0000256" key="7">
    <source>
        <dbReference type="ARBA" id="ARBA00023136"/>
    </source>
</evidence>
<evidence type="ECO:0000256" key="6">
    <source>
        <dbReference type="ARBA" id="ARBA00022989"/>
    </source>
</evidence>
<evidence type="ECO:0000256" key="2">
    <source>
        <dbReference type="ARBA" id="ARBA00007647"/>
    </source>
</evidence>
<evidence type="ECO:0000313" key="11">
    <source>
        <dbReference type="Proteomes" id="UP000324585"/>
    </source>
</evidence>